<feature type="chain" id="PRO_5043043663" description="ShKT domain-containing protein" evidence="2">
    <location>
        <begin position="20"/>
        <end position="122"/>
    </location>
</feature>
<keyword evidence="2" id="KW-0732">Signal</keyword>
<dbReference type="InterPro" id="IPR003582">
    <property type="entry name" value="ShKT_dom"/>
</dbReference>
<name>A0AAN5CLE3_9BILA</name>
<keyword evidence="5" id="KW-1185">Reference proteome</keyword>
<protein>
    <recommendedName>
        <fullName evidence="3">ShKT domain-containing protein</fullName>
    </recommendedName>
</protein>
<sequence length="122" mass="12550">MSSFTMVVLLIVGVSYAAGQCSGNDNPRCSIWTANGFCTSSYYSNVQKQQYCPKACCTSPGAGECKDGNANCAKWAGEGKCSVESVKTFFCCATCKTATTGTGGSTTTAPTTTTTTADPNGK</sequence>
<feature type="domain" description="ShKT" evidence="3">
    <location>
        <begin position="64"/>
        <end position="99"/>
    </location>
</feature>
<dbReference type="EMBL" id="BTRK01000004">
    <property type="protein sequence ID" value="GMR46596.1"/>
    <property type="molecule type" value="Genomic_DNA"/>
</dbReference>
<comment type="caution">
    <text evidence="4">The sequence shown here is derived from an EMBL/GenBank/DDBJ whole genome shotgun (WGS) entry which is preliminary data.</text>
</comment>
<feature type="compositionally biased region" description="Low complexity" evidence="1">
    <location>
        <begin position="99"/>
        <end position="116"/>
    </location>
</feature>
<feature type="region of interest" description="Disordered" evidence="1">
    <location>
        <begin position="99"/>
        <end position="122"/>
    </location>
</feature>
<evidence type="ECO:0000256" key="2">
    <source>
        <dbReference type="SAM" id="SignalP"/>
    </source>
</evidence>
<reference evidence="5" key="1">
    <citation type="submission" date="2022-10" db="EMBL/GenBank/DDBJ databases">
        <title>Genome assembly of Pristionchus species.</title>
        <authorList>
            <person name="Yoshida K."/>
            <person name="Sommer R.J."/>
        </authorList>
    </citation>
    <scope>NUCLEOTIDE SEQUENCE [LARGE SCALE GENOMIC DNA]</scope>
    <source>
        <strain evidence="5">RS5460</strain>
    </source>
</reference>
<dbReference type="SMART" id="SM00254">
    <property type="entry name" value="ShKT"/>
    <property type="match status" value="2"/>
</dbReference>
<proteinExistence type="predicted"/>
<evidence type="ECO:0000313" key="5">
    <source>
        <dbReference type="Proteomes" id="UP001328107"/>
    </source>
</evidence>
<dbReference type="AlphaFoldDB" id="A0AAN5CLE3"/>
<evidence type="ECO:0000259" key="3">
    <source>
        <dbReference type="SMART" id="SM00254"/>
    </source>
</evidence>
<evidence type="ECO:0000313" key="4">
    <source>
        <dbReference type="EMBL" id="GMR46596.1"/>
    </source>
</evidence>
<dbReference type="Pfam" id="PF01549">
    <property type="entry name" value="ShK"/>
    <property type="match status" value="2"/>
</dbReference>
<dbReference type="PANTHER" id="PTHR46707:SF1">
    <property type="entry name" value="COEXPRESSED WITH POLYCYSTINS-RELATED"/>
    <property type="match status" value="1"/>
</dbReference>
<dbReference type="PANTHER" id="PTHR46707">
    <property type="entry name" value="PROTEIN CBG07468"/>
    <property type="match status" value="1"/>
</dbReference>
<gene>
    <name evidence="4" type="ORF">PMAYCL1PPCAC_16791</name>
</gene>
<feature type="signal peptide" evidence="2">
    <location>
        <begin position="1"/>
        <end position="19"/>
    </location>
</feature>
<dbReference type="Proteomes" id="UP001328107">
    <property type="component" value="Unassembled WGS sequence"/>
</dbReference>
<organism evidence="4 5">
    <name type="scientific">Pristionchus mayeri</name>
    <dbReference type="NCBI Taxonomy" id="1317129"/>
    <lineage>
        <taxon>Eukaryota</taxon>
        <taxon>Metazoa</taxon>
        <taxon>Ecdysozoa</taxon>
        <taxon>Nematoda</taxon>
        <taxon>Chromadorea</taxon>
        <taxon>Rhabditida</taxon>
        <taxon>Rhabditina</taxon>
        <taxon>Diplogasteromorpha</taxon>
        <taxon>Diplogasteroidea</taxon>
        <taxon>Neodiplogasteridae</taxon>
        <taxon>Pristionchus</taxon>
    </lineage>
</organism>
<accession>A0AAN5CLE3</accession>
<evidence type="ECO:0000256" key="1">
    <source>
        <dbReference type="SAM" id="MobiDB-lite"/>
    </source>
</evidence>
<feature type="domain" description="ShKT" evidence="3">
    <location>
        <begin position="20"/>
        <end position="58"/>
    </location>
</feature>
<dbReference type="Gene3D" id="1.10.10.1940">
    <property type="match status" value="1"/>
</dbReference>